<dbReference type="Proteomes" id="UP001320122">
    <property type="component" value="Unassembled WGS sequence"/>
</dbReference>
<dbReference type="CDD" id="cd07012">
    <property type="entry name" value="PBP2_Bug_TTT"/>
    <property type="match status" value="1"/>
</dbReference>
<protein>
    <submittedName>
        <fullName evidence="3">Tripartite tricarboxylate transporter substrate binding protein</fullName>
    </submittedName>
</protein>
<comment type="similarity">
    <text evidence="1">Belongs to the UPF0065 (bug) family.</text>
</comment>
<keyword evidence="2" id="KW-0732">Signal</keyword>
<evidence type="ECO:0000313" key="3">
    <source>
        <dbReference type="EMBL" id="MCE8020336.1"/>
    </source>
</evidence>
<name>A0ABS9AF18_9GAMM</name>
<proteinExistence type="inferred from homology"/>
<sequence>MRPSKTQATLLAATLLVAAPNMPALAQDWPNEELVISVIVPHAAGGGTDSAIRPLVEEMRQHLPARLQVANIGGAGSAQGTDELLSRPADGYSLLIAGTHTIGATMQGLTEGYHELEQVAALNWDAFIVAVLADRPYTTFAELVEAAQEEPGTLCLGNAGMGGATGIASVAINLAFDHAFNVTPFDGGQNLRTDVLGGRCEAGIFSQSELLSNLDDFQPLAILTDERSTLEAFREVPTLAEAGFDNLEVPGGSFRSIAVRAGTPDEAKQALAEAIGAAYESDAYQRFMQEQGIISTFSVLDEAQAYFDELVAGYEPVVREAGLYRE</sequence>
<comment type="caution">
    <text evidence="3">The sequence shown here is derived from an EMBL/GenBank/DDBJ whole genome shotgun (WGS) entry which is preliminary data.</text>
</comment>
<feature type="chain" id="PRO_5045483404" evidence="2">
    <location>
        <begin position="27"/>
        <end position="326"/>
    </location>
</feature>
<dbReference type="PIRSF" id="PIRSF017082">
    <property type="entry name" value="YflP"/>
    <property type="match status" value="1"/>
</dbReference>
<feature type="signal peptide" evidence="2">
    <location>
        <begin position="1"/>
        <end position="26"/>
    </location>
</feature>
<dbReference type="PANTHER" id="PTHR42928">
    <property type="entry name" value="TRICARBOXYLATE-BINDING PROTEIN"/>
    <property type="match status" value="1"/>
</dbReference>
<dbReference type="RefSeq" id="WP_234273681.1">
    <property type="nucleotide sequence ID" value="NZ_JABFTT010000006.1"/>
</dbReference>
<accession>A0ABS9AF18</accession>
<dbReference type="Pfam" id="PF03401">
    <property type="entry name" value="TctC"/>
    <property type="match status" value="1"/>
</dbReference>
<dbReference type="Gene3D" id="3.40.190.10">
    <property type="entry name" value="Periplasmic binding protein-like II"/>
    <property type="match status" value="1"/>
</dbReference>
<evidence type="ECO:0000313" key="4">
    <source>
        <dbReference type="Proteomes" id="UP001320122"/>
    </source>
</evidence>
<organism evidence="3 4">
    <name type="scientific">Billgrantia zhangzhouensis</name>
    <dbReference type="NCBI Taxonomy" id="2733481"/>
    <lineage>
        <taxon>Bacteria</taxon>
        <taxon>Pseudomonadati</taxon>
        <taxon>Pseudomonadota</taxon>
        <taxon>Gammaproteobacteria</taxon>
        <taxon>Oceanospirillales</taxon>
        <taxon>Halomonadaceae</taxon>
        <taxon>Billgrantia</taxon>
    </lineage>
</organism>
<dbReference type="InterPro" id="IPR005064">
    <property type="entry name" value="BUG"/>
</dbReference>
<dbReference type="Gene3D" id="3.40.190.150">
    <property type="entry name" value="Bordetella uptake gene, domain 1"/>
    <property type="match status" value="1"/>
</dbReference>
<reference evidence="3 4" key="1">
    <citation type="journal article" date="2021" name="Front. Microbiol.">
        <title>Aerobic Denitrification and Heterotrophic Sulfur Oxidation in the Genus Halomonas Revealed by Six Novel Species Characterizations and Genome-Based Analysis.</title>
        <authorList>
            <person name="Wang L."/>
            <person name="Shao Z."/>
        </authorList>
    </citation>
    <scope>NUCLEOTIDE SEQUENCE [LARGE SCALE GENOMIC DNA]</scope>
    <source>
        <strain evidence="3 4">MCCC 1A11036</strain>
    </source>
</reference>
<dbReference type="PANTHER" id="PTHR42928:SF5">
    <property type="entry name" value="BLR1237 PROTEIN"/>
    <property type="match status" value="1"/>
</dbReference>
<gene>
    <name evidence="3" type="ORF">HOP51_09490</name>
</gene>
<dbReference type="InterPro" id="IPR042100">
    <property type="entry name" value="Bug_dom1"/>
</dbReference>
<dbReference type="EMBL" id="JABFTT010000006">
    <property type="protein sequence ID" value="MCE8020336.1"/>
    <property type="molecule type" value="Genomic_DNA"/>
</dbReference>
<evidence type="ECO:0000256" key="2">
    <source>
        <dbReference type="SAM" id="SignalP"/>
    </source>
</evidence>
<evidence type="ECO:0000256" key="1">
    <source>
        <dbReference type="ARBA" id="ARBA00006987"/>
    </source>
</evidence>
<keyword evidence="4" id="KW-1185">Reference proteome</keyword>